<evidence type="ECO:0000256" key="2">
    <source>
        <dbReference type="ARBA" id="ARBA00022676"/>
    </source>
</evidence>
<dbReference type="Pfam" id="PF03632">
    <property type="entry name" value="Glyco_hydro_65m"/>
    <property type="match status" value="1"/>
</dbReference>
<comment type="similarity">
    <text evidence="1">Belongs to the glycosyl hydrolase 65 family.</text>
</comment>
<dbReference type="FunFam" id="1.50.10.10:FF:000053">
    <property type="entry name" value="Putative glycosyl hydrolase"/>
    <property type="match status" value="1"/>
</dbReference>
<evidence type="ECO:0000259" key="8">
    <source>
        <dbReference type="Pfam" id="PF03633"/>
    </source>
</evidence>
<dbReference type="InterPro" id="IPR017045">
    <property type="entry name" value="Malt_Pase/Glycosyl_Hdrlase"/>
</dbReference>
<dbReference type="SUPFAM" id="SSF48208">
    <property type="entry name" value="Six-hairpin glycosidases"/>
    <property type="match status" value="1"/>
</dbReference>
<feature type="domain" description="Glycoside hydrolase family 65 C-terminal" evidence="8">
    <location>
        <begin position="723"/>
        <end position="786"/>
    </location>
</feature>
<evidence type="ECO:0000256" key="5">
    <source>
        <dbReference type="PIRSR" id="PIRSR036289-50"/>
    </source>
</evidence>
<dbReference type="InterPro" id="IPR037018">
    <property type="entry name" value="GH65_N"/>
</dbReference>
<evidence type="ECO:0000256" key="3">
    <source>
        <dbReference type="ARBA" id="ARBA00022679"/>
    </source>
</evidence>
<dbReference type="InterPro" id="IPR005194">
    <property type="entry name" value="Glyco_hydro_65_C"/>
</dbReference>
<keyword evidence="11" id="KW-1185">Reference proteome</keyword>
<proteinExistence type="inferred from homology"/>
<reference evidence="10" key="2">
    <citation type="submission" date="2020-09" db="EMBL/GenBank/DDBJ databases">
        <authorList>
            <person name="Sun Q."/>
            <person name="Zhou Y."/>
        </authorList>
    </citation>
    <scope>NUCLEOTIDE SEQUENCE</scope>
    <source>
        <strain evidence="10">CGMCC 4.7403</strain>
    </source>
</reference>
<keyword evidence="3" id="KW-0808">Transferase</keyword>
<dbReference type="InterPro" id="IPR008928">
    <property type="entry name" value="6-hairpin_glycosidase_sf"/>
</dbReference>
<reference evidence="10" key="1">
    <citation type="journal article" date="2014" name="Int. J. Syst. Evol. Microbiol.">
        <title>Complete genome sequence of Corynebacterium casei LMG S-19264T (=DSM 44701T), isolated from a smear-ripened cheese.</title>
        <authorList>
            <consortium name="US DOE Joint Genome Institute (JGI-PGF)"/>
            <person name="Walter F."/>
            <person name="Albersmeier A."/>
            <person name="Kalinowski J."/>
            <person name="Ruckert C."/>
        </authorList>
    </citation>
    <scope>NUCLEOTIDE SEQUENCE</scope>
    <source>
        <strain evidence="10">CGMCC 4.7403</strain>
    </source>
</reference>
<protein>
    <submittedName>
        <fullName evidence="10">Family 65 glycosyl hydrolase</fullName>
    </submittedName>
</protein>
<dbReference type="EMBL" id="BNAT01000033">
    <property type="protein sequence ID" value="GHE49260.1"/>
    <property type="molecule type" value="Genomic_DNA"/>
</dbReference>
<evidence type="ECO:0000256" key="6">
    <source>
        <dbReference type="PIRSR" id="PIRSR036289-51"/>
    </source>
</evidence>
<dbReference type="Gene3D" id="1.50.10.10">
    <property type="match status" value="1"/>
</dbReference>
<dbReference type="Pfam" id="PF03633">
    <property type="entry name" value="Glyco_hydro_65C"/>
    <property type="match status" value="1"/>
</dbReference>
<feature type="domain" description="Glycoside hydrolase family 65 N-terminal" evidence="9">
    <location>
        <begin position="8"/>
        <end position="266"/>
    </location>
</feature>
<dbReference type="Gene3D" id="2.60.420.10">
    <property type="entry name" value="Maltose phosphorylase, domain 3"/>
    <property type="match status" value="1"/>
</dbReference>
<keyword evidence="4" id="KW-0326">Glycosidase</keyword>
<dbReference type="RefSeq" id="WP_189786505.1">
    <property type="nucleotide sequence ID" value="NZ_BNAT01000033.1"/>
</dbReference>
<gene>
    <name evidence="10" type="ORF">GCM10017771_70620</name>
</gene>
<evidence type="ECO:0000256" key="1">
    <source>
        <dbReference type="ARBA" id="ARBA00006768"/>
    </source>
</evidence>
<dbReference type="PANTHER" id="PTHR11051">
    <property type="entry name" value="GLYCOSYL HYDROLASE-RELATED"/>
    <property type="match status" value="1"/>
</dbReference>
<dbReference type="Pfam" id="PF03636">
    <property type="entry name" value="Glyco_hydro_65N"/>
    <property type="match status" value="1"/>
</dbReference>
<dbReference type="InterPro" id="IPR005195">
    <property type="entry name" value="Glyco_hydro_65_M"/>
</dbReference>
<feature type="active site" description="Proton donor" evidence="5">
    <location>
        <position position="494"/>
    </location>
</feature>
<dbReference type="SUPFAM" id="SSF74650">
    <property type="entry name" value="Galactose mutarotase-like"/>
    <property type="match status" value="1"/>
</dbReference>
<evidence type="ECO:0000259" key="7">
    <source>
        <dbReference type="Pfam" id="PF03632"/>
    </source>
</evidence>
<dbReference type="Gene3D" id="2.70.98.40">
    <property type="entry name" value="Glycoside hydrolase, family 65, N-terminal domain"/>
    <property type="match status" value="1"/>
</dbReference>
<name>A0A918ZFW0_9ACTN</name>
<evidence type="ECO:0000259" key="9">
    <source>
        <dbReference type="Pfam" id="PF03636"/>
    </source>
</evidence>
<evidence type="ECO:0000313" key="10">
    <source>
        <dbReference type="EMBL" id="GHE49260.1"/>
    </source>
</evidence>
<dbReference type="PIRSF" id="PIRSF036289">
    <property type="entry name" value="Glycosyl_hydrolase_malt_phosph"/>
    <property type="match status" value="1"/>
</dbReference>
<keyword evidence="2" id="KW-0328">Glycosyltransferase</keyword>
<dbReference type="InterPro" id="IPR011013">
    <property type="entry name" value="Gal_mutarotase_sf_dom"/>
</dbReference>
<dbReference type="GO" id="GO:0016757">
    <property type="term" value="F:glycosyltransferase activity"/>
    <property type="evidence" value="ECO:0007669"/>
    <property type="project" value="UniProtKB-KW"/>
</dbReference>
<comment type="caution">
    <text evidence="10">The sequence shown here is derived from an EMBL/GenBank/DDBJ whole genome shotgun (WGS) entry which is preliminary data.</text>
</comment>
<dbReference type="GO" id="GO:0030246">
    <property type="term" value="F:carbohydrate binding"/>
    <property type="evidence" value="ECO:0007669"/>
    <property type="project" value="InterPro"/>
</dbReference>
<keyword evidence="10" id="KW-0378">Hydrolase</keyword>
<organism evidence="10 11">
    <name type="scientific">Streptomyces capitiformicae</name>
    <dbReference type="NCBI Taxonomy" id="2014920"/>
    <lineage>
        <taxon>Bacteria</taxon>
        <taxon>Bacillati</taxon>
        <taxon>Actinomycetota</taxon>
        <taxon>Actinomycetes</taxon>
        <taxon>Kitasatosporales</taxon>
        <taxon>Streptomycetaceae</taxon>
        <taxon>Streptomyces</taxon>
    </lineage>
</organism>
<dbReference type="PANTHER" id="PTHR11051:SF8">
    <property type="entry name" value="PROTEIN-GLUCOSYLGALACTOSYLHYDROXYLYSINE GLUCOSIDASE"/>
    <property type="match status" value="1"/>
</dbReference>
<feature type="domain" description="Glycoside hydrolase family 65 central catalytic" evidence="7">
    <location>
        <begin position="318"/>
        <end position="713"/>
    </location>
</feature>
<evidence type="ECO:0000256" key="4">
    <source>
        <dbReference type="ARBA" id="ARBA00023295"/>
    </source>
</evidence>
<dbReference type="GO" id="GO:0004553">
    <property type="term" value="F:hydrolase activity, hydrolyzing O-glycosyl compounds"/>
    <property type="evidence" value="ECO:0007669"/>
    <property type="project" value="TreeGrafter"/>
</dbReference>
<sequence>MSEWMWQWEGYDPDAERLRESLCTLGNGYFATRGAVPESRAGLVHCPGTYVAGCFNRLESTVAGRQVVNEDLVNLPNWLFLRFRVRRAEGAWGPWFSPDTHALMGYRHTLDLRRATLTRAFRYRDDAAGVLGVEQTRLVHMGDPHLAALRTVFTAEDWSGEIEIESCLDGEVINGNVHRYRALNRSHVTRVRTGAQKPHTVWLSCRTSTSDIGVAMAARTTVVTSPAPASSVLRPARRRAVHRLVVPIVPGRPVGVEKTVALHTSRDTAISDPLEAAVDGVSTAADFSALLHSHAAAWERLWRRADIQVPGRAGRVLRFHLFHVLQTLSPHTGDLDVGVPARGLHGEAYRGHVFWDELFVLPYLNLHFPEISRALLDYRYRRLPRARRAAAENGRAGAMYPWQSGSDGREETQEWHLNPRSGRWLPDHSRLQHHVGSAIAYNVWQYGEATGDTEYLYTRGAEMLVQIARFWADLAVFDTDMDRYRIRGVVGPDEYHDGYPDAALPGLDDNAYTNVTAAWVLNRALDVLRRLPAWRREELFDRVQLDGDELPKWEEVSRRLRVPFHQGVISQFEGYDDLAELDWDAYRARYDSIRRLDRILEAEGDTVNRYKASKQADVLMLGYLFSPAELRDLFRRLGYDLDDEVWRRTVDYYLQRTSHGSTLSGVVHGLVLARVRRAEAWSYVQEALQADIADIQGGTTGEGIHLGAMAGTLDLVQRGLTGLQTREDALWLDPVPLPALSEYGFSLRYRGHWGVGVRRRSGQLQIRVPDSEESPIRVVLADRAVTIAPGETCTLALPTS</sequence>
<dbReference type="GO" id="GO:0005975">
    <property type="term" value="P:carbohydrate metabolic process"/>
    <property type="evidence" value="ECO:0007669"/>
    <property type="project" value="InterPro"/>
</dbReference>
<dbReference type="AlphaFoldDB" id="A0A918ZFW0"/>
<dbReference type="InterPro" id="IPR005196">
    <property type="entry name" value="Glyco_hydro_65_N"/>
</dbReference>
<dbReference type="InterPro" id="IPR012341">
    <property type="entry name" value="6hp_glycosidase-like_sf"/>
</dbReference>
<accession>A0A918ZFW0</accession>
<evidence type="ECO:0000313" key="11">
    <source>
        <dbReference type="Proteomes" id="UP000603227"/>
    </source>
</evidence>
<feature type="binding site" evidence="6">
    <location>
        <begin position="355"/>
        <end position="356"/>
    </location>
    <ligand>
        <name>substrate</name>
    </ligand>
</feature>
<dbReference type="Proteomes" id="UP000603227">
    <property type="component" value="Unassembled WGS sequence"/>
</dbReference>
<feature type="binding site" evidence="6">
    <location>
        <begin position="614"/>
        <end position="615"/>
    </location>
    <ligand>
        <name>substrate</name>
    </ligand>
</feature>